<name>A0A3B0P9S6_MYCGL</name>
<dbReference type="EMBL" id="LS991952">
    <property type="protein sequence ID" value="SYV93712.1"/>
    <property type="molecule type" value="Genomic_DNA"/>
</dbReference>
<evidence type="ECO:0000313" key="1">
    <source>
        <dbReference type="EMBL" id="SYV93712.1"/>
    </source>
</evidence>
<sequence length="78" mass="9474">MKTKLKRFLEEISVHFNEANSELLDAFVHSIDFVFEENDNIYIYFESPYFFNEFKNKLNHLINVENAVVFNDYLSLEW</sequence>
<dbReference type="Proteomes" id="UP000260136">
    <property type="component" value="Chromosome"/>
</dbReference>
<organism evidence="1 2">
    <name type="scientific">Mycoplasmoides gallisepticum</name>
    <name type="common">Mycoplasma gallisepticum</name>
    <dbReference type="NCBI Taxonomy" id="2096"/>
    <lineage>
        <taxon>Bacteria</taxon>
        <taxon>Bacillati</taxon>
        <taxon>Mycoplasmatota</taxon>
        <taxon>Mycoplasmoidales</taxon>
        <taxon>Mycoplasmoidaceae</taxon>
        <taxon>Mycoplasmoides</taxon>
    </lineage>
</organism>
<evidence type="ECO:0000313" key="2">
    <source>
        <dbReference type="Proteomes" id="UP000260136"/>
    </source>
</evidence>
<feature type="non-terminal residue" evidence="1">
    <location>
        <position position="78"/>
    </location>
</feature>
<dbReference type="AlphaFoldDB" id="A0A3B0P9S6"/>
<reference evidence="2" key="1">
    <citation type="submission" date="2018-06" db="EMBL/GenBank/DDBJ databases">
        <authorList>
            <consortium name="Pathogen Informatics"/>
        </authorList>
    </citation>
    <scope>NUCLEOTIDE SEQUENCE [LARGE SCALE GENOMIC DNA]</scope>
    <source>
        <strain evidence="2">NCTC10115</strain>
    </source>
</reference>
<gene>
    <name evidence="1" type="ORF">NCTC10115_00001</name>
</gene>
<proteinExistence type="predicted"/>
<accession>A0A3B0P9S6</accession>
<protein>
    <submittedName>
        <fullName evidence="1">Uncharacterized protein</fullName>
    </submittedName>
</protein>